<protein>
    <recommendedName>
        <fullName evidence="3">Lectin-like protein BA14k</fullName>
    </recommendedName>
</protein>
<proteinExistence type="inferred from homology"/>
<keyword evidence="4" id="KW-0472">Membrane</keyword>
<dbReference type="Proteomes" id="UP000759443">
    <property type="component" value="Unassembled WGS sequence"/>
</dbReference>
<comment type="function">
    <text evidence="6">Has immunoglobulin-binding and hemagglutination properties, and can bind to mannose. Essential for virulence. May be involved in LPS biosynthesis or polysaccharide transport.</text>
</comment>
<comment type="subcellular location">
    <subcellularLocation>
        <location evidence="1">Membrane</location>
        <topology evidence="1">Single-pass membrane protein</topology>
    </subcellularLocation>
</comment>
<evidence type="ECO:0000313" key="9">
    <source>
        <dbReference type="Proteomes" id="UP000759443"/>
    </source>
</evidence>
<comment type="similarity">
    <text evidence="2">Belongs to the BA14k family.</text>
</comment>
<keyword evidence="4" id="KW-1003">Cell membrane</keyword>
<keyword evidence="5" id="KW-0430">Lectin</keyword>
<comment type="caution">
    <text evidence="8">The sequence shown here is derived from an EMBL/GenBank/DDBJ whole genome shotgun (WGS) entry which is preliminary data.</text>
</comment>
<evidence type="ECO:0000256" key="1">
    <source>
        <dbReference type="ARBA" id="ARBA00004167"/>
    </source>
</evidence>
<dbReference type="EMBL" id="JAGGJU010000008">
    <property type="protein sequence ID" value="MBP1851776.1"/>
    <property type="molecule type" value="Genomic_DNA"/>
</dbReference>
<dbReference type="Pfam" id="PF07886">
    <property type="entry name" value="BA14K"/>
    <property type="match status" value="1"/>
</dbReference>
<dbReference type="RefSeq" id="WP_377300299.1">
    <property type="nucleotide sequence ID" value="NZ_JBHSME010000020.1"/>
</dbReference>
<evidence type="ECO:0000256" key="5">
    <source>
        <dbReference type="ARBA" id="ARBA00022734"/>
    </source>
</evidence>
<name>A0ABS4E1I8_9HYPH</name>
<organism evidence="8 9">
    <name type="scientific">Rhizobium halophytocola</name>
    <dbReference type="NCBI Taxonomy" id="735519"/>
    <lineage>
        <taxon>Bacteria</taxon>
        <taxon>Pseudomonadati</taxon>
        <taxon>Pseudomonadota</taxon>
        <taxon>Alphaproteobacteria</taxon>
        <taxon>Hyphomicrobiales</taxon>
        <taxon>Rhizobiaceae</taxon>
        <taxon>Rhizobium/Agrobacterium group</taxon>
        <taxon>Rhizobium</taxon>
    </lineage>
</organism>
<keyword evidence="9" id="KW-1185">Reference proteome</keyword>
<sequence>MNRISKGLIGLVFGLASFEPAIATAAMPVTAIEGASRSDMVDARIVCGPRGCFDTRHRHRPRHYDRHRHRRDHYRPAPPPRHYGRSAHIRWCLGRYRSYSPATDRYKGYDGRYHRCYSPYR</sequence>
<feature type="signal peptide" evidence="7">
    <location>
        <begin position="1"/>
        <end position="25"/>
    </location>
</feature>
<dbReference type="InterPro" id="IPR012413">
    <property type="entry name" value="BA14K"/>
</dbReference>
<evidence type="ECO:0000256" key="2">
    <source>
        <dbReference type="ARBA" id="ARBA00010270"/>
    </source>
</evidence>
<evidence type="ECO:0000256" key="7">
    <source>
        <dbReference type="SAM" id="SignalP"/>
    </source>
</evidence>
<evidence type="ECO:0000256" key="3">
    <source>
        <dbReference type="ARBA" id="ARBA00020552"/>
    </source>
</evidence>
<gene>
    <name evidence="8" type="ORF">J2Z17_003224</name>
</gene>
<evidence type="ECO:0000313" key="8">
    <source>
        <dbReference type="EMBL" id="MBP1851776.1"/>
    </source>
</evidence>
<evidence type="ECO:0000256" key="6">
    <source>
        <dbReference type="ARBA" id="ARBA00025321"/>
    </source>
</evidence>
<feature type="chain" id="PRO_5046897657" description="Lectin-like protein BA14k" evidence="7">
    <location>
        <begin position="26"/>
        <end position="121"/>
    </location>
</feature>
<accession>A0ABS4E1I8</accession>
<keyword evidence="7" id="KW-0732">Signal</keyword>
<evidence type="ECO:0000256" key="4">
    <source>
        <dbReference type="ARBA" id="ARBA00022475"/>
    </source>
</evidence>
<reference evidence="8 9" key="1">
    <citation type="submission" date="2021-03" db="EMBL/GenBank/DDBJ databases">
        <title>Genomic Encyclopedia of Type Strains, Phase IV (KMG-IV): sequencing the most valuable type-strain genomes for metagenomic binning, comparative biology and taxonomic classification.</title>
        <authorList>
            <person name="Goeker M."/>
        </authorList>
    </citation>
    <scope>NUCLEOTIDE SEQUENCE [LARGE SCALE GENOMIC DNA]</scope>
    <source>
        <strain evidence="8 9">DSM 21600</strain>
    </source>
</reference>